<evidence type="ECO:0000313" key="1">
    <source>
        <dbReference type="EMBL" id="RSZ61556.1"/>
    </source>
</evidence>
<dbReference type="OrthoDB" id="4412746at2"/>
<organism evidence="1 2">
    <name type="scientific">Corynebacterium hylobatis</name>
    <dbReference type="NCBI Taxonomy" id="1859290"/>
    <lineage>
        <taxon>Bacteria</taxon>
        <taxon>Bacillati</taxon>
        <taxon>Actinomycetota</taxon>
        <taxon>Actinomycetes</taxon>
        <taxon>Mycobacteriales</taxon>
        <taxon>Corynebacteriaceae</taxon>
        <taxon>Corynebacterium</taxon>
    </lineage>
</organism>
<name>A0A430HW41_9CORY</name>
<dbReference type="AlphaFoldDB" id="A0A430HW41"/>
<evidence type="ECO:0000313" key="2">
    <source>
        <dbReference type="Proteomes" id="UP000274907"/>
    </source>
</evidence>
<gene>
    <name evidence="1" type="ORF">EAH68_12750</name>
</gene>
<sequence length="210" mass="22800">MDDLLLDELGRSLVRLETLGPLLDDLVFPRQVATGENAGVAPNAPSSRPPVSVPMVDLKTDAQQVVCGWAGCLVDDARDQVGQAPEDRSLAVQAAWLREHLSVLEVMPWADLAAEEVIAHVRLISDVVDPPAARDAPEPLTVGTVREIVSWGRLLGARVSERSVRRWCQDGDIPCELAPDGSMLVLLEDVLVRARKTSGDQQYPPFGRVS</sequence>
<protein>
    <submittedName>
        <fullName evidence="1">Uncharacterized protein</fullName>
    </submittedName>
</protein>
<comment type="caution">
    <text evidence="1">The sequence shown here is derived from an EMBL/GenBank/DDBJ whole genome shotgun (WGS) entry which is preliminary data.</text>
</comment>
<keyword evidence="2" id="KW-1185">Reference proteome</keyword>
<dbReference type="EMBL" id="RXHJ01000019">
    <property type="protein sequence ID" value="RSZ61556.1"/>
    <property type="molecule type" value="Genomic_DNA"/>
</dbReference>
<reference evidence="1 2" key="1">
    <citation type="submission" date="2018-12" db="EMBL/GenBank/DDBJ databases">
        <title>YIM 101343 draft genome.</title>
        <authorList>
            <person name="Chen X."/>
        </authorList>
    </citation>
    <scope>NUCLEOTIDE SEQUENCE [LARGE SCALE GENOMIC DNA]</scope>
    <source>
        <strain evidence="1 2">YIM 101343</strain>
    </source>
</reference>
<proteinExistence type="predicted"/>
<dbReference type="Proteomes" id="UP000274907">
    <property type="component" value="Unassembled WGS sequence"/>
</dbReference>
<accession>A0A430HW41</accession>